<evidence type="ECO:0000313" key="1">
    <source>
        <dbReference type="EMBL" id="EEV02392.1"/>
    </source>
</evidence>
<accession>C7G727</accession>
<organism evidence="1 2">
    <name type="scientific">Roseburia intestinalis L1-82</name>
    <dbReference type="NCBI Taxonomy" id="536231"/>
    <lineage>
        <taxon>Bacteria</taxon>
        <taxon>Bacillati</taxon>
        <taxon>Bacillota</taxon>
        <taxon>Clostridia</taxon>
        <taxon>Lachnospirales</taxon>
        <taxon>Lachnospiraceae</taxon>
        <taxon>Roseburia</taxon>
    </lineage>
</organism>
<sequence>MSSHAKGGSQPCGWQIASSRDPFCDFGRKLESLCMPVHNTVLCCHGRQHKS</sequence>
<dbReference type="AlphaFoldDB" id="C7G727"/>
<reference evidence="1 2" key="1">
    <citation type="submission" date="2009-08" db="EMBL/GenBank/DDBJ databases">
        <authorList>
            <person name="Weinstock G."/>
            <person name="Sodergren E."/>
            <person name="Clifton S."/>
            <person name="Fulton L."/>
            <person name="Fulton B."/>
            <person name="Courtney L."/>
            <person name="Fronick C."/>
            <person name="Harrison M."/>
            <person name="Strong C."/>
            <person name="Farmer C."/>
            <person name="Delahaunty K."/>
            <person name="Markovic C."/>
            <person name="Hall O."/>
            <person name="Minx P."/>
            <person name="Tomlinson C."/>
            <person name="Mitreva M."/>
            <person name="Nelson J."/>
            <person name="Hou S."/>
            <person name="Wollam A."/>
            <person name="Pepin K.H."/>
            <person name="Johnson M."/>
            <person name="Bhonagiri V."/>
            <person name="Nash W.E."/>
            <person name="Warren W."/>
            <person name="Chinwalla A."/>
            <person name="Mardis E.R."/>
            <person name="Wilson R.K."/>
        </authorList>
    </citation>
    <scope>NUCLEOTIDE SEQUENCE [LARGE SCALE GENOMIC DNA]</scope>
    <source>
        <strain evidence="1 2">L1-82</strain>
    </source>
</reference>
<evidence type="ECO:0000313" key="2">
    <source>
        <dbReference type="Proteomes" id="UP000004828"/>
    </source>
</evidence>
<dbReference type="HOGENOM" id="CLU_3103381_0_0_9"/>
<proteinExistence type="predicted"/>
<comment type="caution">
    <text evidence="1">The sequence shown here is derived from an EMBL/GenBank/DDBJ whole genome shotgun (WGS) entry which is preliminary data.</text>
</comment>
<gene>
    <name evidence="1" type="ORF">ROSINTL182_05694</name>
</gene>
<dbReference type="EMBL" id="ABYJ02000038">
    <property type="protein sequence ID" value="EEV02392.1"/>
    <property type="molecule type" value="Genomic_DNA"/>
</dbReference>
<dbReference type="Proteomes" id="UP000004828">
    <property type="component" value="Unassembled WGS sequence"/>
</dbReference>
<protein>
    <submittedName>
        <fullName evidence="1">Uncharacterized protein</fullName>
    </submittedName>
</protein>
<name>C7G727_9FIRM</name>